<proteinExistence type="predicted"/>
<name>A0AAP5H4S0_PAEAM</name>
<organism evidence="2 3">
    <name type="scientific">Paenibacillus amylolyticus</name>
    <dbReference type="NCBI Taxonomy" id="1451"/>
    <lineage>
        <taxon>Bacteria</taxon>
        <taxon>Bacillati</taxon>
        <taxon>Bacillota</taxon>
        <taxon>Bacilli</taxon>
        <taxon>Bacillales</taxon>
        <taxon>Paenibacillaceae</taxon>
        <taxon>Paenibacillus</taxon>
    </lineage>
</organism>
<reference evidence="2" key="1">
    <citation type="submission" date="2023-07" db="EMBL/GenBank/DDBJ databases">
        <title>Sorghum-associated microbial communities from plants grown in Nebraska, USA.</title>
        <authorList>
            <person name="Schachtman D."/>
        </authorList>
    </citation>
    <scope>NUCLEOTIDE SEQUENCE</scope>
    <source>
        <strain evidence="2">BE80</strain>
    </source>
</reference>
<dbReference type="Pfam" id="PF13115">
    <property type="entry name" value="YtkA"/>
    <property type="match status" value="1"/>
</dbReference>
<protein>
    <recommendedName>
        <fullName evidence="1">YtkA-like domain-containing protein</fullName>
    </recommendedName>
</protein>
<gene>
    <name evidence="2" type="ORF">J2W91_004354</name>
</gene>
<dbReference type="InterPro" id="IPR032693">
    <property type="entry name" value="YtkA-like_dom"/>
</dbReference>
<evidence type="ECO:0000313" key="3">
    <source>
        <dbReference type="Proteomes" id="UP001254832"/>
    </source>
</evidence>
<accession>A0AAP5H4S0</accession>
<dbReference type="AlphaFoldDB" id="A0AAP5H4S0"/>
<feature type="domain" description="YtkA-like" evidence="1">
    <location>
        <begin position="24"/>
        <end position="118"/>
    </location>
</feature>
<evidence type="ECO:0000259" key="1">
    <source>
        <dbReference type="Pfam" id="PF13115"/>
    </source>
</evidence>
<comment type="caution">
    <text evidence="2">The sequence shown here is derived from an EMBL/GenBank/DDBJ whole genome shotgun (WGS) entry which is preliminary data.</text>
</comment>
<sequence length="135" mass="14948">MLIILTAACSYQDQNASGEMPVMIKVQLMVPEQVSPGEPVSLQLKLTQGDAPVSNADQVQFQIWNKLNEPAPVSPEEGYMTVEKLEEQGALTAREVQDGIYEVDYTFEEPGSYVVQAHVTHGSMHSMPRKNVEVK</sequence>
<dbReference type="Proteomes" id="UP001254832">
    <property type="component" value="Unassembled WGS sequence"/>
</dbReference>
<dbReference type="EMBL" id="JAVDTR010000013">
    <property type="protein sequence ID" value="MDR6725852.1"/>
    <property type="molecule type" value="Genomic_DNA"/>
</dbReference>
<evidence type="ECO:0000313" key="2">
    <source>
        <dbReference type="EMBL" id="MDR6725852.1"/>
    </source>
</evidence>